<comment type="caution">
    <text evidence="2">The sequence shown here is derived from an EMBL/GenBank/DDBJ whole genome shotgun (WGS) entry which is preliminary data.</text>
</comment>
<dbReference type="EMBL" id="JAAIJQ010000094">
    <property type="protein sequence ID" value="NEV64500.1"/>
    <property type="molecule type" value="Genomic_DNA"/>
</dbReference>
<feature type="region of interest" description="Disordered" evidence="1">
    <location>
        <begin position="1"/>
        <end position="50"/>
    </location>
</feature>
<protein>
    <submittedName>
        <fullName evidence="2">Multidrug transporter</fullName>
    </submittedName>
</protein>
<keyword evidence="3" id="KW-1185">Reference proteome</keyword>
<evidence type="ECO:0000313" key="3">
    <source>
        <dbReference type="Proteomes" id="UP000483379"/>
    </source>
</evidence>
<accession>A0A6M0K454</accession>
<evidence type="ECO:0000256" key="1">
    <source>
        <dbReference type="SAM" id="MobiDB-lite"/>
    </source>
</evidence>
<organism evidence="2 3">
    <name type="scientific">Thiorhodococcus minor</name>
    <dbReference type="NCBI Taxonomy" id="57489"/>
    <lineage>
        <taxon>Bacteria</taxon>
        <taxon>Pseudomonadati</taxon>
        <taxon>Pseudomonadota</taxon>
        <taxon>Gammaproteobacteria</taxon>
        <taxon>Chromatiales</taxon>
        <taxon>Chromatiaceae</taxon>
        <taxon>Thiorhodococcus</taxon>
    </lineage>
</organism>
<proteinExistence type="predicted"/>
<sequence length="50" mass="5618">MASKNSHPGHRDSRTGRFTTEKYAKRHPATTQRESIPNPGRGDTGRGKRK</sequence>
<feature type="compositionally biased region" description="Basic and acidic residues" evidence="1">
    <location>
        <begin position="9"/>
        <end position="23"/>
    </location>
</feature>
<dbReference type="RefSeq" id="WP_164455308.1">
    <property type="nucleotide sequence ID" value="NZ_JAAIJQ010000094.1"/>
</dbReference>
<name>A0A6M0K454_9GAMM</name>
<reference evidence="2 3" key="1">
    <citation type="submission" date="2020-02" db="EMBL/GenBank/DDBJ databases">
        <title>Genome sequences of Thiorhodococcus mannitoliphagus and Thiorhodococcus minor, purple sulfur photosynthetic bacteria in the gammaproteobacterial family, Chromatiaceae.</title>
        <authorList>
            <person name="Aviles F.A."/>
            <person name="Meyer T.E."/>
            <person name="Kyndt J.A."/>
        </authorList>
    </citation>
    <scope>NUCLEOTIDE SEQUENCE [LARGE SCALE GENOMIC DNA]</scope>
    <source>
        <strain evidence="2 3">DSM 11518</strain>
    </source>
</reference>
<dbReference type="AlphaFoldDB" id="A0A6M0K454"/>
<evidence type="ECO:0000313" key="2">
    <source>
        <dbReference type="EMBL" id="NEV64500.1"/>
    </source>
</evidence>
<gene>
    <name evidence="2" type="ORF">G3446_21940</name>
</gene>
<dbReference type="Proteomes" id="UP000483379">
    <property type="component" value="Unassembled WGS sequence"/>
</dbReference>